<reference evidence="3" key="1">
    <citation type="submission" date="2025-08" db="UniProtKB">
        <authorList>
            <consortium name="Ensembl"/>
        </authorList>
    </citation>
    <scope>IDENTIFICATION</scope>
</reference>
<feature type="compositionally biased region" description="Basic residues" evidence="1">
    <location>
        <begin position="390"/>
        <end position="413"/>
    </location>
</feature>
<dbReference type="Ensembl" id="ENSACUT00000021136.1">
    <property type="protein sequence ID" value="ENSACUP00000019816.1"/>
    <property type="gene ID" value="ENSACUG00000013249.1"/>
</dbReference>
<feature type="compositionally biased region" description="Basic residues" evidence="1">
    <location>
        <begin position="1455"/>
        <end position="1466"/>
    </location>
</feature>
<feature type="compositionally biased region" description="Polar residues" evidence="1">
    <location>
        <begin position="1381"/>
        <end position="1397"/>
    </location>
</feature>
<feature type="region of interest" description="Disordered" evidence="1">
    <location>
        <begin position="2184"/>
        <end position="2273"/>
    </location>
</feature>
<dbReference type="InterPro" id="IPR001005">
    <property type="entry name" value="SANT/Myb"/>
</dbReference>
<feature type="region of interest" description="Disordered" evidence="1">
    <location>
        <begin position="202"/>
        <end position="254"/>
    </location>
</feature>
<evidence type="ECO:0000313" key="4">
    <source>
        <dbReference type="Proteomes" id="UP000472269"/>
    </source>
</evidence>
<feature type="region of interest" description="Disordered" evidence="1">
    <location>
        <begin position="1100"/>
        <end position="1125"/>
    </location>
</feature>
<reference evidence="3" key="2">
    <citation type="submission" date="2025-09" db="UniProtKB">
        <authorList>
            <consortium name="Ensembl"/>
        </authorList>
    </citation>
    <scope>IDENTIFICATION</scope>
</reference>
<feature type="region of interest" description="Disordered" evidence="1">
    <location>
        <begin position="387"/>
        <end position="553"/>
    </location>
</feature>
<feature type="compositionally biased region" description="Polar residues" evidence="1">
    <location>
        <begin position="789"/>
        <end position="809"/>
    </location>
</feature>
<feature type="compositionally biased region" description="Basic and acidic residues" evidence="1">
    <location>
        <begin position="744"/>
        <end position="753"/>
    </location>
</feature>
<feature type="region of interest" description="Disordered" evidence="1">
    <location>
        <begin position="1827"/>
        <end position="1878"/>
    </location>
</feature>
<feature type="compositionally biased region" description="Basic and acidic residues" evidence="1">
    <location>
        <begin position="1104"/>
        <end position="1125"/>
    </location>
</feature>
<dbReference type="SMART" id="SM00717">
    <property type="entry name" value="SANT"/>
    <property type="match status" value="1"/>
</dbReference>
<accession>A0A663N7V5</accession>
<feature type="compositionally biased region" description="Basic and acidic residues" evidence="1">
    <location>
        <begin position="983"/>
        <end position="1010"/>
    </location>
</feature>
<feature type="region of interest" description="Disordered" evidence="1">
    <location>
        <begin position="926"/>
        <end position="945"/>
    </location>
</feature>
<feature type="compositionally biased region" description="Low complexity" evidence="1">
    <location>
        <begin position="2224"/>
        <end position="2234"/>
    </location>
</feature>
<feature type="compositionally biased region" description="Basic and acidic residues" evidence="1">
    <location>
        <begin position="711"/>
        <end position="722"/>
    </location>
</feature>
<feature type="compositionally biased region" description="Basic and acidic residues" evidence="1">
    <location>
        <begin position="2262"/>
        <end position="2272"/>
    </location>
</feature>
<feature type="domain" description="Myb-like" evidence="2">
    <location>
        <begin position="307"/>
        <end position="355"/>
    </location>
</feature>
<feature type="region of interest" description="Disordered" evidence="1">
    <location>
        <begin position="2092"/>
        <end position="2168"/>
    </location>
</feature>
<feature type="compositionally biased region" description="Basic and acidic residues" evidence="1">
    <location>
        <begin position="1855"/>
        <end position="1867"/>
    </location>
</feature>
<dbReference type="SUPFAM" id="SSF46689">
    <property type="entry name" value="Homeodomain-like"/>
    <property type="match status" value="1"/>
</dbReference>
<feature type="compositionally biased region" description="Polar residues" evidence="1">
    <location>
        <begin position="1276"/>
        <end position="1288"/>
    </location>
</feature>
<dbReference type="GO" id="GO:0000126">
    <property type="term" value="C:transcription factor TFIIIB complex"/>
    <property type="evidence" value="ECO:0007669"/>
    <property type="project" value="TreeGrafter"/>
</dbReference>
<feature type="region of interest" description="Disordered" evidence="1">
    <location>
        <begin position="584"/>
        <end position="866"/>
    </location>
</feature>
<dbReference type="OMA" id="KNDISPR"/>
<feature type="compositionally biased region" description="Basic and acidic residues" evidence="1">
    <location>
        <begin position="928"/>
        <end position="941"/>
    </location>
</feature>
<proteinExistence type="predicted"/>
<organism evidence="3 4">
    <name type="scientific">Athene cunicularia</name>
    <name type="common">Burrowing owl</name>
    <name type="synonym">Speotyto cunicularia</name>
    <dbReference type="NCBI Taxonomy" id="194338"/>
    <lineage>
        <taxon>Eukaryota</taxon>
        <taxon>Metazoa</taxon>
        <taxon>Chordata</taxon>
        <taxon>Craniata</taxon>
        <taxon>Vertebrata</taxon>
        <taxon>Euteleostomi</taxon>
        <taxon>Archelosauria</taxon>
        <taxon>Archosauria</taxon>
        <taxon>Dinosauria</taxon>
        <taxon>Saurischia</taxon>
        <taxon>Theropoda</taxon>
        <taxon>Coelurosauria</taxon>
        <taxon>Aves</taxon>
        <taxon>Neognathae</taxon>
        <taxon>Neoaves</taxon>
        <taxon>Telluraves</taxon>
        <taxon>Strigiformes</taxon>
        <taxon>Strigidae</taxon>
        <taxon>Athene</taxon>
    </lineage>
</organism>
<dbReference type="PANTHER" id="PTHR22929">
    <property type="entry name" value="RNA POLYMERASE III TRANSCRIPTION INITIATION FACTOR B"/>
    <property type="match status" value="1"/>
</dbReference>
<feature type="compositionally biased region" description="Acidic residues" evidence="1">
    <location>
        <begin position="230"/>
        <end position="247"/>
    </location>
</feature>
<feature type="compositionally biased region" description="Basic and acidic residues" evidence="1">
    <location>
        <begin position="1411"/>
        <end position="1424"/>
    </location>
</feature>
<feature type="compositionally biased region" description="Basic and acidic residues" evidence="1">
    <location>
        <begin position="1308"/>
        <end position="1340"/>
    </location>
</feature>
<feature type="compositionally biased region" description="Basic and acidic residues" evidence="1">
    <location>
        <begin position="687"/>
        <end position="703"/>
    </location>
</feature>
<feature type="compositionally biased region" description="Basic and acidic residues" evidence="1">
    <location>
        <begin position="516"/>
        <end position="546"/>
    </location>
</feature>
<feature type="compositionally biased region" description="Basic and acidic residues" evidence="1">
    <location>
        <begin position="219"/>
        <end position="229"/>
    </location>
</feature>
<feature type="compositionally biased region" description="Basic and acidic residues" evidence="1">
    <location>
        <begin position="608"/>
        <end position="635"/>
    </location>
</feature>
<feature type="compositionally biased region" description="Polar residues" evidence="1">
    <location>
        <begin position="53"/>
        <end position="64"/>
    </location>
</feature>
<feature type="compositionally biased region" description="Polar residues" evidence="1">
    <location>
        <begin position="2149"/>
        <end position="2163"/>
    </location>
</feature>
<feature type="compositionally biased region" description="Basic and acidic residues" evidence="1">
    <location>
        <begin position="644"/>
        <end position="653"/>
    </location>
</feature>
<dbReference type="Pfam" id="PF15963">
    <property type="entry name" value="Myb_DNA-bind_7"/>
    <property type="match status" value="1"/>
</dbReference>
<dbReference type="GO" id="GO:0070898">
    <property type="term" value="P:RNA polymerase III preinitiation complex assembly"/>
    <property type="evidence" value="ECO:0007669"/>
    <property type="project" value="TreeGrafter"/>
</dbReference>
<feature type="compositionally biased region" description="Basic and acidic residues" evidence="1">
    <location>
        <begin position="112"/>
        <end position="128"/>
    </location>
</feature>
<feature type="region of interest" description="Disordered" evidence="1">
    <location>
        <begin position="1"/>
        <end position="143"/>
    </location>
</feature>
<dbReference type="CDD" id="cd00167">
    <property type="entry name" value="SANT"/>
    <property type="match status" value="1"/>
</dbReference>
<feature type="compositionally biased region" description="Basic and acidic residues" evidence="1">
    <location>
        <begin position="1289"/>
        <end position="1299"/>
    </location>
</feature>
<feature type="region of interest" description="Disordered" evidence="1">
    <location>
        <begin position="951"/>
        <end position="1088"/>
    </location>
</feature>
<feature type="compositionally biased region" description="Basic and acidic residues" evidence="1">
    <location>
        <begin position="850"/>
        <end position="866"/>
    </location>
</feature>
<dbReference type="Proteomes" id="UP000472269">
    <property type="component" value="Unplaced"/>
</dbReference>
<dbReference type="InterPro" id="IPR009057">
    <property type="entry name" value="Homeodomain-like_sf"/>
</dbReference>
<evidence type="ECO:0000313" key="3">
    <source>
        <dbReference type="Ensembl" id="ENSACUP00000019816.1"/>
    </source>
</evidence>
<gene>
    <name evidence="3" type="primary">BDP1</name>
</gene>
<feature type="compositionally biased region" description="Basic and acidic residues" evidence="1">
    <location>
        <begin position="1018"/>
        <end position="1034"/>
    </location>
</feature>
<sequence>MPVQRRKRISTMPNLVKPRAGPSSAQHSASKAPRRASQTPDVSPSFRKDSSPSEKTNVESSSKSPMLPEKKTPVPQVPQFSPLKKLVNKEQTVGVAAQKNDDTLQKNVPSPLKERPTQERSRMQEEKLPMQPAPVKEKHVCSDRERILKARKLREMLKEELKKERMLKHRPPIIEGHSPLDRSKMTMRDLIYYLPENNPMKSSLAEEKRTEKNSALGQMKEHEEKSIPDHEEEEDEEKEAENGEDSQDGPLLVPRVKVAEDGSIILDEESLTVEVLRTKGTCVVEENDPIFERGSTTTYSSFRKSFYTKPWSNKETDMFFYAISMVGTDFSLIGRLFPHRARAEIKNKFKREEKANGWRIDKAFKEKRPFDLEFFAQLLEKVLADEEKKKQKTVKSQKPKGKKPSQPQKKLKGKAASTEAANDQDDLQEARISDAETEADSVMAEKENEESLGISEQAEEQVALEPTLAKKKRKKKRKDDPEQELENLPEEMAVPSKTAEGKSSKKRKNVVCGAHTDGHTTCREELDSGIEGKQDETAATEGERSESCSPVDDIMERESDVNLCSFEDSNYVVLEIESAKLRTLDIGDDTSQESQISELLVSKIRSKGQPEETRETKNKDTHDLRRPNEKQHASESDSQSVIMKTEKPADRGRLQRPKPNLMRSSARREAATQEKKVKSSSPDFVNADEKCSEEDSRRSRNETTEVENTDLDTKSEEPEKSLTGKAIVRGCRQRFKPNVTGASGRKELEKDAGNDQQPKGKSKKNTDQSNSSDATSEEAAERDDKVLETVSQCNKTSSLQEDSKQSVLKPTSLKRGREQRPKPNLGRTVARQKDLTDEKDPEEKTEDEVEKGVIHHTDENNNPSLKKDVTVHEDIQLCNVILEGDVSTNNEINSVHTRQCSQNKSLEAGGYENEKGLSDVLKQVSDFSTRESDSQKEEEKTVVSSCPSRLLRSRFQRPKPNLRMTTDRKEVLDVNNKGVSQKDTNKEESLTQHDSECSILPDTDKAEKYEVQQPLESLGKEKSLGSHQVSERTSSKSSETFSGPKDGELKFCLPEINQDDTSTTNAGIASKNATEEESKQTSLQPVPLVRSRFQRYKPNLRAVGKKELQASENEREKKPEAKQLLLQKDESANTVIGENEAVLCQADVLSKEEQEPQEAPQVPCISENILCEQSSAEKNTSQESMLSALKPGQFIRDGSLRTRPNLERAYSEKESQVAQQLATPDEEEAIKGENLPVAEESDECLYSKDNMEILLSVGNSAKNDHLDINLKSMKSETFCSSKKSPNSHSKGEQEQHRSTDATGSIQHTIERSNDKLSSGEEIKESDTKPLHQVREPHWDSKPNLMRVTRKRDYPEEGENREEDKAESKNSEECLVLEKTGISMQNSSNTVEAASSSEATRKHNFTDSVDEPSYKRIRQDSRLHSPETLSESQVEREDDSQLSTSQEKNSDSLTRRQSRRLSKRIALPKHTFELRTAASSASECEADCSDKGNQRQEVKVNVTRGKNLKTTYKKKPEKEHRSSKITLVTLRASQEEEEEEEADDFQPDDEDQCFAPDEVNKAPVFVPIGLRSPKPTPVQIEETMEELEIPVNIPDAQVATDAENLSCASVQLVVQREEKETVHENSEVDKGINDGSTEAAMTLLAMGDPMFQLKTSTEEWTHMLPAQEELDMASSLVTHTYSKHNRASCQYLLSSTKELFPSEDERNINVKDQSTGTGIGVEEYFEKNATDASDNSLPTVNSMRLTTGRLLKPEPPFGVLRSNENIIHRSLNTAVPVEQLEQVQSESTVLRGNVEMQKVELEQVRRAAHDSSVLHDFATSSLELTKQVDKTERTGKDTRDACGNSGDLRPVTASPKPEESHLGLEDRPNQSSVGRLPQANPCRPEHNICTINLTQNAAWAQDAQQQCISSTEETSEKNKVVNNDHRCPEEEQTFILTLVEIPADSKEFDASALLEQTSEPLLPAPILISPINASETSVTEVESTGSLTTAADEFGAPLNSSTRTKLLESASVEPIPNLQTAQKRSAAELEENDFPPAKKTLSTVVVECNSETTHKGFSIKSTDAARIASENPFQNAEASAKEKVVTSVLVSESPLPLAERSHPETLKNLGKAPLENSTSKQQDEVMSRLPSKRKAEVSGQEKQGDVHESGQLQHSGSLASSSKNPLLRGGRKPLGFLSLICKKNSSESAEDTKVNRGKIQKPRIVTPKRSLKKSSQSTKDDRESCSLPSTSTSSSMEYENVAADSAVRIPSNKPSEKSPLCAKDQEKEEEPTRISEYFFSDIFMEVDDSE</sequence>
<feature type="region of interest" description="Disordered" evidence="1">
    <location>
        <begin position="1211"/>
        <end position="1241"/>
    </location>
</feature>
<feature type="compositionally biased region" description="Basic and acidic residues" evidence="1">
    <location>
        <begin position="1827"/>
        <end position="1839"/>
    </location>
</feature>
<feature type="compositionally biased region" description="Basic and acidic residues" evidence="1">
    <location>
        <begin position="1361"/>
        <end position="1371"/>
    </location>
</feature>
<feature type="compositionally biased region" description="Basic and acidic residues" evidence="1">
    <location>
        <begin position="666"/>
        <end position="677"/>
    </location>
</feature>
<feature type="region of interest" description="Disordered" evidence="1">
    <location>
        <begin position="1276"/>
        <end position="1494"/>
    </location>
</feature>
<feature type="compositionally biased region" description="Basic and acidic residues" evidence="1">
    <location>
        <begin position="831"/>
        <end position="842"/>
    </location>
</feature>
<evidence type="ECO:0000259" key="2">
    <source>
        <dbReference type="SMART" id="SM00717"/>
    </source>
</evidence>
<dbReference type="GO" id="GO:0001156">
    <property type="term" value="F:TFIIIC-class transcription factor complex binding"/>
    <property type="evidence" value="ECO:0007669"/>
    <property type="project" value="TreeGrafter"/>
</dbReference>
<dbReference type="InterPro" id="IPR039467">
    <property type="entry name" value="TFIIIB_B''_Myb"/>
</dbReference>
<dbReference type="PANTHER" id="PTHR22929:SF0">
    <property type="entry name" value="TRANSCRIPTION FACTOR TFIIIB COMPONENT B'' HOMOLOG"/>
    <property type="match status" value="1"/>
</dbReference>
<protein>
    <submittedName>
        <fullName evidence="3">BDP1ral transcription factor IIIB subunit</fullName>
    </submittedName>
</protein>
<evidence type="ECO:0000256" key="1">
    <source>
        <dbReference type="SAM" id="MobiDB-lite"/>
    </source>
</evidence>
<keyword evidence="4" id="KW-1185">Reference proteome</keyword>
<name>A0A663N7V5_ATHCN</name>